<reference evidence="2" key="1">
    <citation type="submission" date="2023-06" db="EMBL/GenBank/DDBJ databases">
        <authorList>
            <consortium name="Lawrence Berkeley National Laboratory"/>
            <person name="Ahrendt S."/>
            <person name="Sahu N."/>
            <person name="Indic B."/>
            <person name="Wong-Bajracharya J."/>
            <person name="Merenyi Z."/>
            <person name="Ke H.-M."/>
            <person name="Monk M."/>
            <person name="Kocsube S."/>
            <person name="Drula E."/>
            <person name="Lipzen A."/>
            <person name="Balint B."/>
            <person name="Henrissat B."/>
            <person name="Andreopoulos B."/>
            <person name="Martin F.M."/>
            <person name="Harder C.B."/>
            <person name="Rigling D."/>
            <person name="Ford K.L."/>
            <person name="Foster G.D."/>
            <person name="Pangilinan J."/>
            <person name="Papanicolaou A."/>
            <person name="Barry K."/>
            <person name="LaButti K."/>
            <person name="Viragh M."/>
            <person name="Koriabine M."/>
            <person name="Yan M."/>
            <person name="Riley R."/>
            <person name="Champramary S."/>
            <person name="Plett K.L."/>
            <person name="Tsai I.J."/>
            <person name="Slot J."/>
            <person name="Sipos G."/>
            <person name="Plett J."/>
            <person name="Nagy L.G."/>
            <person name="Grigoriev I.V."/>
        </authorList>
    </citation>
    <scope>NUCLEOTIDE SEQUENCE</scope>
    <source>
        <strain evidence="2">FPL87.14</strain>
    </source>
</reference>
<dbReference type="EMBL" id="JAUEPT010000091">
    <property type="protein sequence ID" value="KAK0432648.1"/>
    <property type="molecule type" value="Genomic_DNA"/>
</dbReference>
<sequence length="263" mass="29908">MSPSMEDSYIPLLPLDVPSRDTEARKCNEIWDRIVWWSTMIILFCSLLDTGALLTLLLAPYWSEYSPNSEIPFQSTYSGLQEMYSQKRHGSSLYAPVLNLPRVMIQVDSSTPNIVLPPWRDTYLSEYGTIQYHRRRLLVSPEVSTIAQFHVVDFGMESCSVSLNVPVEMDTGSGNHTIIDIWKVEEKGKLNVRSLSWNTKPSRLFLVGSFTLPAATIQQLPKFECQSGSLQTFEVSCRGNCFMETVADKRDAIGLYLEQYQTL</sequence>
<comment type="caution">
    <text evidence="2">The sequence shown here is derived from an EMBL/GenBank/DDBJ whole genome shotgun (WGS) entry which is preliminary data.</text>
</comment>
<keyword evidence="1" id="KW-1133">Transmembrane helix</keyword>
<name>A0AA39MG68_9AGAR</name>
<gene>
    <name evidence="2" type="ORF">EV421DRAFT_2063820</name>
</gene>
<feature type="transmembrane region" description="Helical" evidence="1">
    <location>
        <begin position="34"/>
        <end position="62"/>
    </location>
</feature>
<evidence type="ECO:0000313" key="3">
    <source>
        <dbReference type="Proteomes" id="UP001175226"/>
    </source>
</evidence>
<evidence type="ECO:0000256" key="1">
    <source>
        <dbReference type="SAM" id="Phobius"/>
    </source>
</evidence>
<keyword evidence="1" id="KW-0812">Transmembrane</keyword>
<proteinExistence type="predicted"/>
<keyword evidence="3" id="KW-1185">Reference proteome</keyword>
<dbReference type="AlphaFoldDB" id="A0AA39MG68"/>
<protein>
    <recommendedName>
        <fullName evidence="4">Ubiquitin 3 binding protein But2 C-terminal domain-containing protein</fullName>
    </recommendedName>
</protein>
<dbReference type="Proteomes" id="UP001175226">
    <property type="component" value="Unassembled WGS sequence"/>
</dbReference>
<accession>A0AA39MG68</accession>
<keyword evidence="1" id="KW-0472">Membrane</keyword>
<evidence type="ECO:0000313" key="2">
    <source>
        <dbReference type="EMBL" id="KAK0432648.1"/>
    </source>
</evidence>
<organism evidence="2 3">
    <name type="scientific">Armillaria borealis</name>
    <dbReference type="NCBI Taxonomy" id="47425"/>
    <lineage>
        <taxon>Eukaryota</taxon>
        <taxon>Fungi</taxon>
        <taxon>Dikarya</taxon>
        <taxon>Basidiomycota</taxon>
        <taxon>Agaricomycotina</taxon>
        <taxon>Agaricomycetes</taxon>
        <taxon>Agaricomycetidae</taxon>
        <taxon>Agaricales</taxon>
        <taxon>Marasmiineae</taxon>
        <taxon>Physalacriaceae</taxon>
        <taxon>Armillaria</taxon>
    </lineage>
</organism>
<evidence type="ECO:0008006" key="4">
    <source>
        <dbReference type="Google" id="ProtNLM"/>
    </source>
</evidence>